<dbReference type="InterPro" id="IPR012677">
    <property type="entry name" value="Nucleotide-bd_a/b_plait_sf"/>
</dbReference>
<evidence type="ECO:0000256" key="1">
    <source>
        <dbReference type="ARBA" id="ARBA00022884"/>
    </source>
</evidence>
<feature type="compositionally biased region" description="Low complexity" evidence="3">
    <location>
        <begin position="599"/>
        <end position="612"/>
    </location>
</feature>
<keyword evidence="1 2" id="KW-0694">RNA-binding</keyword>
<dbReference type="SMART" id="SM00360">
    <property type="entry name" value="RRM"/>
    <property type="match status" value="2"/>
</dbReference>
<proteinExistence type="predicted"/>
<feature type="domain" description="RRM" evidence="4">
    <location>
        <begin position="369"/>
        <end position="446"/>
    </location>
</feature>
<dbReference type="SUPFAM" id="SSF54928">
    <property type="entry name" value="RNA-binding domain, RBD"/>
    <property type="match status" value="2"/>
</dbReference>
<dbReference type="PROSITE" id="PS50102">
    <property type="entry name" value="RRM"/>
    <property type="match status" value="2"/>
</dbReference>
<feature type="compositionally biased region" description="Low complexity" evidence="3">
    <location>
        <begin position="538"/>
        <end position="560"/>
    </location>
</feature>
<accession>A0AAF0E427</accession>
<dbReference type="PANTHER" id="PTHR23003:SF64">
    <property type="entry name" value="RRM DOMAIN-CONTAINING PROTEIN"/>
    <property type="match status" value="1"/>
</dbReference>
<dbReference type="GO" id="GO:1990904">
    <property type="term" value="C:ribonucleoprotein complex"/>
    <property type="evidence" value="ECO:0007669"/>
    <property type="project" value="TreeGrafter"/>
</dbReference>
<evidence type="ECO:0000313" key="6">
    <source>
        <dbReference type="Proteomes" id="UP001214603"/>
    </source>
</evidence>
<feature type="domain" description="RRM" evidence="4">
    <location>
        <begin position="197"/>
        <end position="274"/>
    </location>
</feature>
<feature type="region of interest" description="Disordered" evidence="3">
    <location>
        <begin position="465"/>
        <end position="560"/>
    </location>
</feature>
<dbReference type="Gene3D" id="3.30.70.330">
    <property type="match status" value="2"/>
</dbReference>
<dbReference type="InterPro" id="IPR050374">
    <property type="entry name" value="RRT5_SRSF_SR"/>
</dbReference>
<gene>
    <name evidence="5" type="ORF">MOBT1_001836</name>
</gene>
<feature type="compositionally biased region" description="Low complexity" evidence="3">
    <location>
        <begin position="279"/>
        <end position="301"/>
    </location>
</feature>
<protein>
    <recommendedName>
        <fullName evidence="4">RRM domain-containing protein</fullName>
    </recommendedName>
</protein>
<evidence type="ECO:0000259" key="4">
    <source>
        <dbReference type="PROSITE" id="PS50102"/>
    </source>
</evidence>
<dbReference type="GO" id="GO:0005634">
    <property type="term" value="C:nucleus"/>
    <property type="evidence" value="ECO:0007669"/>
    <property type="project" value="TreeGrafter"/>
</dbReference>
<feature type="compositionally biased region" description="Basic residues" evidence="3">
    <location>
        <begin position="613"/>
        <end position="628"/>
    </location>
</feature>
<dbReference type="PANTHER" id="PTHR23003">
    <property type="entry name" value="RNA RECOGNITION MOTIF RRM DOMAIN CONTAINING PROTEIN"/>
    <property type="match status" value="1"/>
</dbReference>
<dbReference type="InterPro" id="IPR000504">
    <property type="entry name" value="RRM_dom"/>
</dbReference>
<dbReference type="Pfam" id="PF00076">
    <property type="entry name" value="RRM_1"/>
    <property type="match status" value="2"/>
</dbReference>
<dbReference type="EMBL" id="CP119936">
    <property type="protein sequence ID" value="WFD03147.1"/>
    <property type="molecule type" value="Genomic_DNA"/>
</dbReference>
<organism evidence="5 6">
    <name type="scientific">Malassezia obtusa</name>
    <dbReference type="NCBI Taxonomy" id="76774"/>
    <lineage>
        <taxon>Eukaryota</taxon>
        <taxon>Fungi</taxon>
        <taxon>Dikarya</taxon>
        <taxon>Basidiomycota</taxon>
        <taxon>Ustilaginomycotina</taxon>
        <taxon>Malasseziomycetes</taxon>
        <taxon>Malasseziales</taxon>
        <taxon>Malasseziaceae</taxon>
        <taxon>Malassezia</taxon>
    </lineage>
</organism>
<sequence length="628" mass="65192">MRHSRAHGRVPAALNLSSSAHEALPGLGEALSPLHATHGSPHPRDARPDLPRPPASARSLGVFPEAPADPFAAFAPHSASALSASGGPPLYLANDRARPPSPGRTALGAPSHSPAAPGAPPPRARSADTTAVLPSPSFPRRPVSAADTRPLPHAALPSAPASPAPPDGALRTPRSASFATARLPYTAAAAAASDQRTQLFVRNLPYSVRWQDVKDLFRRAGTVLRADVHLTSDNRSCGTGTVLFATEDDALRALDALHGYTWQGRVLDVQLERDSLPTSRRSSAAGPASASASAPASQRGSISEEPRTRTPVHAAFPPLGAEALPPPPMPLMSYLARRADASVDAAWPPFPVAPMPPPPAPAALPFPGRVLFIGNLPFHCQWQDLKDLFRAAGNIQRADVALNADGRSRGFGTVLFASPEDAQNAVRLYHGYEFNGRVLKVHFDRLAHYGPASTAVPTDPAQYTAAFAPHAPPPDAALGAIDGETLDVPSPRAAPPDAPARDDAPSPRTVPDAPADAAPAPGPQKPAAAHAARRGSHHGAPPAARRPGRIALPPLPTAGAGAGAAAAAAAATPGLGMPMTPGMPGFIMRPMLDTPPYTPRCSRPARAPGARCRPPRRRMRSLAGCRRT</sequence>
<feature type="region of interest" description="Disordered" evidence="3">
    <location>
        <begin position="277"/>
        <end position="322"/>
    </location>
</feature>
<dbReference type="Proteomes" id="UP001214603">
    <property type="component" value="Chromosome 3"/>
</dbReference>
<dbReference type="InterPro" id="IPR035979">
    <property type="entry name" value="RBD_domain_sf"/>
</dbReference>
<evidence type="ECO:0000256" key="2">
    <source>
        <dbReference type="PROSITE-ProRule" id="PRU00176"/>
    </source>
</evidence>
<feature type="region of interest" description="Disordered" evidence="3">
    <location>
        <begin position="24"/>
        <end position="71"/>
    </location>
</feature>
<dbReference type="AlphaFoldDB" id="A0AAF0E427"/>
<keyword evidence="6" id="KW-1185">Reference proteome</keyword>
<feature type="region of interest" description="Disordered" evidence="3">
    <location>
        <begin position="590"/>
        <end position="628"/>
    </location>
</feature>
<dbReference type="FunFam" id="3.30.70.330:FF:000145">
    <property type="entry name" value="Putative RNP domain-containing protein"/>
    <property type="match status" value="1"/>
</dbReference>
<dbReference type="GO" id="GO:0005737">
    <property type="term" value="C:cytoplasm"/>
    <property type="evidence" value="ECO:0007669"/>
    <property type="project" value="TreeGrafter"/>
</dbReference>
<evidence type="ECO:0000256" key="3">
    <source>
        <dbReference type="SAM" id="MobiDB-lite"/>
    </source>
</evidence>
<feature type="compositionally biased region" description="Low complexity" evidence="3">
    <location>
        <begin position="511"/>
        <end position="530"/>
    </location>
</feature>
<evidence type="ECO:0000313" key="5">
    <source>
        <dbReference type="EMBL" id="WFD03147.1"/>
    </source>
</evidence>
<reference evidence="5" key="1">
    <citation type="submission" date="2023-03" db="EMBL/GenBank/DDBJ databases">
        <title>Mating type loci evolution in Malassezia.</title>
        <authorList>
            <person name="Coelho M.A."/>
        </authorList>
    </citation>
    <scope>NUCLEOTIDE SEQUENCE</scope>
    <source>
        <strain evidence="5">CBS 7876</strain>
    </source>
</reference>
<dbReference type="GO" id="GO:0003729">
    <property type="term" value="F:mRNA binding"/>
    <property type="evidence" value="ECO:0007669"/>
    <property type="project" value="TreeGrafter"/>
</dbReference>
<feature type="region of interest" description="Disordered" evidence="3">
    <location>
        <begin position="90"/>
        <end position="172"/>
    </location>
</feature>
<name>A0AAF0E427_9BASI</name>